<dbReference type="SUPFAM" id="SSF54593">
    <property type="entry name" value="Glyoxalase/Bleomycin resistance protein/Dihydroxybiphenyl dioxygenase"/>
    <property type="match status" value="1"/>
</dbReference>
<dbReference type="CDD" id="cd06588">
    <property type="entry name" value="PhnB_like"/>
    <property type="match status" value="1"/>
</dbReference>
<sequence length="154" mass="16965">MRRTIPFLTFQPSRGQRAAEAIALYTSLFEGDRVLSQTFWDPEALPEGLDPAHAEGALMLAEFEVAGQRMRASDTLIQHEWDLTPGVSLWLECDGEDEQKAVLAALGEGGQELMPLGDYGFGMFAWVQDRFGVTWQLALVGETSATDAEVSENL</sequence>
<dbReference type="RefSeq" id="WP_249738268.1">
    <property type="nucleotide sequence ID" value="NZ_JAKNCJ010000009.1"/>
</dbReference>
<evidence type="ECO:0000259" key="1">
    <source>
        <dbReference type="Pfam" id="PF06983"/>
    </source>
</evidence>
<dbReference type="PANTHER" id="PTHR33990">
    <property type="entry name" value="PROTEIN YJDN-RELATED"/>
    <property type="match status" value="1"/>
</dbReference>
<proteinExistence type="predicted"/>
<dbReference type="Gene3D" id="3.30.720.100">
    <property type="match status" value="1"/>
</dbReference>
<dbReference type="InterPro" id="IPR028973">
    <property type="entry name" value="PhnB-like"/>
</dbReference>
<dbReference type="Proteomes" id="UP001203761">
    <property type="component" value="Unassembled WGS sequence"/>
</dbReference>
<gene>
    <name evidence="2" type="ORF">Bequi_12500</name>
</gene>
<name>A0ABT0R2N3_9MICO</name>
<evidence type="ECO:0000313" key="3">
    <source>
        <dbReference type="Proteomes" id="UP001203761"/>
    </source>
</evidence>
<accession>A0ABT0R2N3</accession>
<evidence type="ECO:0000313" key="2">
    <source>
        <dbReference type="EMBL" id="MCL6424187.1"/>
    </source>
</evidence>
<dbReference type="Gene3D" id="3.30.720.110">
    <property type="match status" value="1"/>
</dbReference>
<dbReference type="InterPro" id="IPR009725">
    <property type="entry name" value="3_dmu_93_MTrfase"/>
</dbReference>
<reference evidence="2" key="1">
    <citation type="submission" date="2022-02" db="EMBL/GenBank/DDBJ databases">
        <authorList>
            <person name="Lee M."/>
            <person name="Kim S.-J."/>
            <person name="Jung M.-Y."/>
        </authorList>
    </citation>
    <scope>NUCLEOTIDE SEQUENCE</scope>
    <source>
        <strain evidence="2">JHP9</strain>
    </source>
</reference>
<dbReference type="Pfam" id="PF06983">
    <property type="entry name" value="3-dmu-9_3-mt"/>
    <property type="match status" value="1"/>
</dbReference>
<comment type="caution">
    <text evidence="2">The sequence shown here is derived from an EMBL/GenBank/DDBJ whole genome shotgun (WGS) entry which is preliminary data.</text>
</comment>
<protein>
    <submittedName>
        <fullName evidence="2">VOC family protein</fullName>
    </submittedName>
</protein>
<dbReference type="InterPro" id="IPR029068">
    <property type="entry name" value="Glyas_Bleomycin-R_OHBP_Dase"/>
</dbReference>
<feature type="domain" description="PhnB-like" evidence="1">
    <location>
        <begin position="4"/>
        <end position="137"/>
    </location>
</feature>
<organism evidence="2 3">
    <name type="scientific">Brachybacterium equifaecis</name>
    <dbReference type="NCBI Taxonomy" id="2910770"/>
    <lineage>
        <taxon>Bacteria</taxon>
        <taxon>Bacillati</taxon>
        <taxon>Actinomycetota</taxon>
        <taxon>Actinomycetes</taxon>
        <taxon>Micrococcales</taxon>
        <taxon>Dermabacteraceae</taxon>
        <taxon>Brachybacterium</taxon>
    </lineage>
</organism>
<keyword evidence="3" id="KW-1185">Reference proteome</keyword>
<dbReference type="PIRSF" id="PIRSF021700">
    <property type="entry name" value="3_dmu_93_MTrfase"/>
    <property type="match status" value="1"/>
</dbReference>
<dbReference type="EMBL" id="JAKNCJ010000009">
    <property type="protein sequence ID" value="MCL6424187.1"/>
    <property type="molecule type" value="Genomic_DNA"/>
</dbReference>